<keyword evidence="3" id="KW-1185">Reference proteome</keyword>
<evidence type="ECO:0000313" key="2">
    <source>
        <dbReference type="EMBL" id="CBW25144.1"/>
    </source>
</evidence>
<dbReference type="Proteomes" id="UP000008963">
    <property type="component" value="Chromosome"/>
</dbReference>
<dbReference type="AlphaFoldDB" id="E1X2U9"/>
<feature type="transmembrane region" description="Helical" evidence="1">
    <location>
        <begin position="9"/>
        <end position="28"/>
    </location>
</feature>
<reference evidence="3" key="1">
    <citation type="journal article" date="2013" name="ISME J.">
        <title>A small predatory core genome in the divergent marine Bacteriovorax marinus SJ and the terrestrial Bdellovibrio bacteriovorus.</title>
        <authorList>
            <person name="Crossman L.C."/>
            <person name="Chen H."/>
            <person name="Cerdeno-Tarraga A.M."/>
            <person name="Brooks K."/>
            <person name="Quail M.A."/>
            <person name="Pineiro S.A."/>
            <person name="Hobley L."/>
            <person name="Sockett R.E."/>
            <person name="Bentley S.D."/>
            <person name="Parkhill J."/>
            <person name="Williams H.N."/>
            <person name="Stine O.C."/>
        </authorList>
    </citation>
    <scope>NUCLEOTIDE SEQUENCE [LARGE SCALE GENOMIC DNA]</scope>
    <source>
        <strain evidence="3">ATCC BAA-682 / DSM 15412 / SJ</strain>
    </source>
</reference>
<keyword evidence="1" id="KW-0812">Transmembrane</keyword>
<organism evidence="2 3">
    <name type="scientific">Halobacteriovorax marinus (strain ATCC BAA-682 / DSM 15412 / SJ)</name>
    <name type="common">Bacteriovorax marinus</name>
    <dbReference type="NCBI Taxonomy" id="862908"/>
    <lineage>
        <taxon>Bacteria</taxon>
        <taxon>Pseudomonadati</taxon>
        <taxon>Bdellovibrionota</taxon>
        <taxon>Bacteriovoracia</taxon>
        <taxon>Bacteriovoracales</taxon>
        <taxon>Halobacteriovoraceae</taxon>
        <taxon>Halobacteriovorax</taxon>
    </lineage>
</organism>
<protein>
    <submittedName>
        <fullName evidence="2">Membrane protein</fullName>
    </submittedName>
</protein>
<gene>
    <name evidence="2" type="ordered locus">BMS_0212</name>
</gene>
<keyword evidence="1" id="KW-0472">Membrane</keyword>
<sequence>MGNPKDKYLVYILTGFIILCYIPFYFLYKTIIKHKNFNETIENAGKAE</sequence>
<dbReference type="PATRIC" id="fig|862908.3.peg.204"/>
<keyword evidence="1" id="KW-1133">Transmembrane helix</keyword>
<dbReference type="HOGENOM" id="CLU_3153485_0_0_7"/>
<dbReference type="KEGG" id="bmx:BMS_0212"/>
<name>E1X2U9_HALMS</name>
<dbReference type="EMBL" id="FQ312005">
    <property type="protein sequence ID" value="CBW25144.1"/>
    <property type="molecule type" value="Genomic_DNA"/>
</dbReference>
<accession>E1X2U9</accession>
<evidence type="ECO:0000313" key="3">
    <source>
        <dbReference type="Proteomes" id="UP000008963"/>
    </source>
</evidence>
<dbReference type="STRING" id="862908.BMS_0212"/>
<evidence type="ECO:0000256" key="1">
    <source>
        <dbReference type="SAM" id="Phobius"/>
    </source>
</evidence>
<proteinExistence type="predicted"/>